<keyword evidence="5" id="KW-0804">Transcription</keyword>
<dbReference type="SMART" id="SM00415">
    <property type="entry name" value="HSF"/>
    <property type="match status" value="1"/>
</dbReference>
<keyword evidence="3" id="KW-0805">Transcription regulation</keyword>
<evidence type="ECO:0000256" key="4">
    <source>
        <dbReference type="ARBA" id="ARBA00023125"/>
    </source>
</evidence>
<reference evidence="11" key="1">
    <citation type="journal article" date="2014" name="PLoS Negl. Trop. Dis.">
        <title>An updated insight into the Sialotranscriptome of Triatoma infestans: developmental stage and geographic variations.</title>
        <authorList>
            <person name="Schwarz A."/>
            <person name="Medrano-Mercado N."/>
            <person name="Schaub G.A."/>
            <person name="Struchiner C.J."/>
            <person name="Bargues M.D."/>
            <person name="Levy M.Z."/>
            <person name="Ribeiro J.M."/>
        </authorList>
    </citation>
    <scope>NUCLEOTIDE SEQUENCE</scope>
    <source>
        <strain evidence="11">Chile</strain>
        <tissue evidence="11">Salivary glands</tissue>
    </source>
</reference>
<dbReference type="EMBL" id="GBBI01004658">
    <property type="protein sequence ID" value="JAC14054.1"/>
    <property type="molecule type" value="mRNA"/>
</dbReference>
<feature type="region of interest" description="Disordered" evidence="9">
    <location>
        <begin position="336"/>
        <end position="387"/>
    </location>
</feature>
<keyword evidence="4" id="KW-0238">DNA-binding</keyword>
<dbReference type="InterPro" id="IPR000232">
    <property type="entry name" value="HSF_DNA-bd"/>
</dbReference>
<dbReference type="InterPro" id="IPR036388">
    <property type="entry name" value="WH-like_DNA-bd_sf"/>
</dbReference>
<dbReference type="GO" id="GO:0043565">
    <property type="term" value="F:sequence-specific DNA binding"/>
    <property type="evidence" value="ECO:0007669"/>
    <property type="project" value="InterPro"/>
</dbReference>
<evidence type="ECO:0000256" key="3">
    <source>
        <dbReference type="ARBA" id="ARBA00023015"/>
    </source>
</evidence>
<evidence type="ECO:0000256" key="1">
    <source>
        <dbReference type="ARBA" id="ARBA00004123"/>
    </source>
</evidence>
<evidence type="ECO:0000256" key="5">
    <source>
        <dbReference type="ARBA" id="ARBA00023163"/>
    </source>
</evidence>
<feature type="region of interest" description="Disordered" evidence="9">
    <location>
        <begin position="596"/>
        <end position="640"/>
    </location>
</feature>
<feature type="domain" description="HSF-type DNA-binding" evidence="10">
    <location>
        <begin position="53"/>
        <end position="77"/>
    </location>
</feature>
<accession>A0A023EZX7</accession>
<protein>
    <submittedName>
        <fullName evidence="11">Putative heat shock factor protein hsf30</fullName>
    </submittedName>
</protein>
<dbReference type="GO" id="GO:0003700">
    <property type="term" value="F:DNA-binding transcription factor activity"/>
    <property type="evidence" value="ECO:0007669"/>
    <property type="project" value="InterPro"/>
</dbReference>
<dbReference type="PANTHER" id="PTHR10015">
    <property type="entry name" value="HEAT SHOCK TRANSCRIPTION FACTOR"/>
    <property type="match status" value="1"/>
</dbReference>
<keyword evidence="8" id="KW-0175">Coiled coil</keyword>
<sequence>MFSSPHSNPNVPAFIAKLWHMVSNPKSDNLISWNNNGTSFIIKNHARFSSELLPMYYKHNNMASFIRQLNKYGFHKVMAVDSTNNDKGDFEFAHPDFIRDSPAMLVQIKRKLTISKEAEYKGDSTLVSKLLQDVQQLQAKQDLFESKLAVLKDENDALWREQSILRQRHQKQQKIVNKLIQFLVTLVQQTRGLNMKRRLPLMLKDGTRPSECLIAIKDSGRNNSPLICEVDPYDVYIDAETGVIKTFHQVSPHTLTTVNNAIKLEKDNTETVITSPFKEEDQLIVNVPSTTSAVVDDILLEGQVAPSLTSNTSFAVPLQEVSPAIVQSSNKQISVLPATTKTNSNPLAMSRSSGQTVGPKQQVPPSTKKSLKRKHSSNRSSKSDCMLVVPDLSNDAKDTECPELHEDLLLAEASDNNPSNVEWDCSDVCVTLPTVTSPSGSVLICPTSAPEGVEGVLAAGEEVAESAAQPLPVDPLSVGIMPTGQPDSFANKDTSLVLSDLSPAMNKSVSAKEEIDNHLDMVQSDLDLLKDILHSEGLSLDASTLMELFSVDDPLSLNLPEAGRNTNEDDIASGNEVVAYSPNLMDMNDILDDETEGYSAESVSSPGQLNTPFVEFAPSPPSFTTSPSPSKRPKKCLGAL</sequence>
<dbReference type="AlphaFoldDB" id="A0A023EZX7"/>
<keyword evidence="6" id="KW-0539">Nucleus</keyword>
<proteinExistence type="evidence at transcript level"/>
<comment type="subcellular location">
    <subcellularLocation>
        <location evidence="1">Nucleus</location>
    </subcellularLocation>
</comment>
<evidence type="ECO:0000256" key="7">
    <source>
        <dbReference type="RuleBase" id="RU004020"/>
    </source>
</evidence>
<dbReference type="PANTHER" id="PTHR10015:SF427">
    <property type="entry name" value="HEAT SHOCK FACTOR PROTEIN"/>
    <property type="match status" value="1"/>
</dbReference>
<feature type="compositionally biased region" description="Basic residues" evidence="9">
    <location>
        <begin position="631"/>
        <end position="640"/>
    </location>
</feature>
<comment type="similarity">
    <text evidence="2 7">Belongs to the HSF family.</text>
</comment>
<dbReference type="InterPro" id="IPR036390">
    <property type="entry name" value="WH_DNA-bd_sf"/>
</dbReference>
<keyword evidence="11" id="KW-0346">Stress response</keyword>
<dbReference type="SUPFAM" id="SSF46785">
    <property type="entry name" value="Winged helix' DNA-binding domain"/>
    <property type="match status" value="1"/>
</dbReference>
<evidence type="ECO:0000256" key="2">
    <source>
        <dbReference type="ARBA" id="ARBA00006403"/>
    </source>
</evidence>
<evidence type="ECO:0000256" key="9">
    <source>
        <dbReference type="SAM" id="MobiDB-lite"/>
    </source>
</evidence>
<feature type="compositionally biased region" description="Polar residues" evidence="9">
    <location>
        <begin position="336"/>
        <end position="367"/>
    </location>
</feature>
<dbReference type="Pfam" id="PF00447">
    <property type="entry name" value="HSF_DNA-bind"/>
    <property type="match status" value="1"/>
</dbReference>
<dbReference type="PRINTS" id="PR00056">
    <property type="entry name" value="HSFDOMAIN"/>
</dbReference>
<feature type="compositionally biased region" description="Polar residues" evidence="9">
    <location>
        <begin position="601"/>
        <end position="611"/>
    </location>
</feature>
<dbReference type="FunFam" id="1.10.10.10:FF:000027">
    <property type="entry name" value="Heat shock transcription factor 1"/>
    <property type="match status" value="1"/>
</dbReference>
<dbReference type="Gene3D" id="1.10.10.10">
    <property type="entry name" value="Winged helix-like DNA-binding domain superfamily/Winged helix DNA-binding domain"/>
    <property type="match status" value="1"/>
</dbReference>
<evidence type="ECO:0000256" key="8">
    <source>
        <dbReference type="SAM" id="Coils"/>
    </source>
</evidence>
<name>A0A023EZX7_TRIIF</name>
<dbReference type="GO" id="GO:0005634">
    <property type="term" value="C:nucleus"/>
    <property type="evidence" value="ECO:0007669"/>
    <property type="project" value="UniProtKB-SubCell"/>
</dbReference>
<organism evidence="11">
    <name type="scientific">Triatoma infestans</name>
    <name type="common">Assassin bug</name>
    <dbReference type="NCBI Taxonomy" id="30076"/>
    <lineage>
        <taxon>Eukaryota</taxon>
        <taxon>Metazoa</taxon>
        <taxon>Ecdysozoa</taxon>
        <taxon>Arthropoda</taxon>
        <taxon>Hexapoda</taxon>
        <taxon>Insecta</taxon>
        <taxon>Pterygota</taxon>
        <taxon>Neoptera</taxon>
        <taxon>Paraneoptera</taxon>
        <taxon>Hemiptera</taxon>
        <taxon>Heteroptera</taxon>
        <taxon>Panheteroptera</taxon>
        <taxon>Cimicomorpha</taxon>
        <taxon>Reduviidae</taxon>
        <taxon>Triatominae</taxon>
        <taxon>Triatoma</taxon>
    </lineage>
</organism>
<evidence type="ECO:0000256" key="6">
    <source>
        <dbReference type="ARBA" id="ARBA00023242"/>
    </source>
</evidence>
<evidence type="ECO:0000313" key="11">
    <source>
        <dbReference type="EMBL" id="JAC14054.1"/>
    </source>
</evidence>
<feature type="coiled-coil region" evidence="8">
    <location>
        <begin position="127"/>
        <end position="154"/>
    </location>
</feature>
<evidence type="ECO:0000259" key="10">
    <source>
        <dbReference type="PROSITE" id="PS00434"/>
    </source>
</evidence>
<dbReference type="PROSITE" id="PS00434">
    <property type="entry name" value="HSF_DOMAIN"/>
    <property type="match status" value="1"/>
</dbReference>